<dbReference type="AlphaFoldDB" id="A0AA42CFH3"/>
<comment type="caution">
    <text evidence="1">The sequence shown here is derived from an EMBL/GenBank/DDBJ whole genome shotgun (WGS) entry which is preliminary data.</text>
</comment>
<reference evidence="1" key="1">
    <citation type="submission" date="2022-09" db="EMBL/GenBank/DDBJ databases">
        <title>Rhodovastum sp. nov. RN2-1 isolated from soil in Seongnam, South Korea.</title>
        <authorList>
            <person name="Le N.T."/>
        </authorList>
    </citation>
    <scope>NUCLEOTIDE SEQUENCE</scope>
    <source>
        <strain evidence="1">RN2-1</strain>
    </source>
</reference>
<gene>
    <name evidence="1" type="ORF">OL599_18865</name>
</gene>
<proteinExistence type="predicted"/>
<dbReference type="Pfam" id="PF04325">
    <property type="entry name" value="DUF465"/>
    <property type="match status" value="1"/>
</dbReference>
<dbReference type="EMBL" id="JAPDNT010000022">
    <property type="protein sequence ID" value="MCW3476629.1"/>
    <property type="molecule type" value="Genomic_DNA"/>
</dbReference>
<evidence type="ECO:0000313" key="1">
    <source>
        <dbReference type="EMBL" id="MCW3476629.1"/>
    </source>
</evidence>
<name>A0AA42CFH3_9PROT</name>
<evidence type="ECO:0000313" key="2">
    <source>
        <dbReference type="Proteomes" id="UP001165679"/>
    </source>
</evidence>
<dbReference type="InterPro" id="IPR007420">
    <property type="entry name" value="DUF465"/>
</dbReference>
<organism evidence="1 2">
    <name type="scientific">Limobrevibacterium gyesilva</name>
    <dbReference type="NCBI Taxonomy" id="2991712"/>
    <lineage>
        <taxon>Bacteria</taxon>
        <taxon>Pseudomonadati</taxon>
        <taxon>Pseudomonadota</taxon>
        <taxon>Alphaproteobacteria</taxon>
        <taxon>Acetobacterales</taxon>
        <taxon>Acetobacteraceae</taxon>
        <taxon>Limobrevibacterium</taxon>
    </lineage>
</organism>
<dbReference type="Gene3D" id="6.10.280.50">
    <property type="match status" value="1"/>
</dbReference>
<dbReference type="Proteomes" id="UP001165679">
    <property type="component" value="Unassembled WGS sequence"/>
</dbReference>
<protein>
    <submittedName>
        <fullName evidence="1">DUF465 domain-containing protein</fullName>
    </submittedName>
</protein>
<reference evidence="1" key="2">
    <citation type="submission" date="2022-10" db="EMBL/GenBank/DDBJ databases">
        <authorList>
            <person name="Trinh H.N."/>
        </authorList>
    </citation>
    <scope>NUCLEOTIDE SEQUENCE</scope>
    <source>
        <strain evidence="1">RN2-1</strain>
    </source>
</reference>
<accession>A0AA42CFH3</accession>
<dbReference type="RefSeq" id="WP_264715444.1">
    <property type="nucleotide sequence ID" value="NZ_JAPDNT010000022.1"/>
</dbReference>
<keyword evidence="2" id="KW-1185">Reference proteome</keyword>
<dbReference type="InterPro" id="IPR038444">
    <property type="entry name" value="DUF465_sf"/>
</dbReference>
<sequence>MLTDRDSLLRKLHELRSEHRDLDTVIARLVEAGPVDQLHLQRLKKRKLLLKDEISWLESRLIPDSIA</sequence>